<feature type="transmembrane region" description="Helical" evidence="1">
    <location>
        <begin position="291"/>
        <end position="309"/>
    </location>
</feature>
<sequence>MHAADLRSGILELAPEPEQRQTLLALAGLDGRPPARLQQWPRALAPLAGLLFGLGVVMWVAANWADWSRPARFALLQATWLIALLGAWRLPRARAGLGLAALLLQGGLLAFFGQTYQTGADPWQLFALWAALSLPLALALRSDWVWVPWTLLVALGVQLWMHTYSGHRWGLEASTLGVQFTASVALLAVWLALGPELRRWSGSGPWAERAMALWLAMSLGGWGLLALFAREWGLLYFWAGAALAGGFALRWRGGDLVQLSILALAWDTWAAFGLGRILFEGASGDPFGRLLLLGLLVTGLLAGSVNLLMRRARQGEGA</sequence>
<dbReference type="RefSeq" id="WP_198113505.1">
    <property type="nucleotide sequence ID" value="NZ_JAEDAK010000025.1"/>
</dbReference>
<dbReference type="Pfam" id="PF09925">
    <property type="entry name" value="DUF2157"/>
    <property type="match status" value="1"/>
</dbReference>
<accession>A0A931NJ49</accession>
<protein>
    <submittedName>
        <fullName evidence="3">DUF2157 domain-containing protein</fullName>
    </submittedName>
</protein>
<feature type="domain" description="DUF2157" evidence="2">
    <location>
        <begin position="17"/>
        <end position="146"/>
    </location>
</feature>
<dbReference type="Proteomes" id="UP000613266">
    <property type="component" value="Unassembled WGS sequence"/>
</dbReference>
<feature type="transmembrane region" description="Helical" evidence="1">
    <location>
        <begin position="97"/>
        <end position="116"/>
    </location>
</feature>
<evidence type="ECO:0000259" key="2">
    <source>
        <dbReference type="Pfam" id="PF09925"/>
    </source>
</evidence>
<name>A0A931NJ49_9BURK</name>
<gene>
    <name evidence="3" type="ORF">I7X39_21885</name>
</gene>
<feature type="transmembrane region" description="Helical" evidence="1">
    <location>
        <begin position="146"/>
        <end position="164"/>
    </location>
</feature>
<feature type="transmembrane region" description="Helical" evidence="1">
    <location>
        <begin position="206"/>
        <end position="229"/>
    </location>
</feature>
<comment type="caution">
    <text evidence="3">The sequence shown here is derived from an EMBL/GenBank/DDBJ whole genome shotgun (WGS) entry which is preliminary data.</text>
</comment>
<evidence type="ECO:0000313" key="4">
    <source>
        <dbReference type="Proteomes" id="UP000613266"/>
    </source>
</evidence>
<feature type="transmembrane region" description="Helical" evidence="1">
    <location>
        <begin position="43"/>
        <end position="65"/>
    </location>
</feature>
<keyword evidence="1" id="KW-0472">Membrane</keyword>
<feature type="transmembrane region" description="Helical" evidence="1">
    <location>
        <begin position="71"/>
        <end position="90"/>
    </location>
</feature>
<keyword evidence="1" id="KW-1133">Transmembrane helix</keyword>
<keyword evidence="1" id="KW-0812">Transmembrane</keyword>
<feature type="transmembrane region" description="Helical" evidence="1">
    <location>
        <begin position="176"/>
        <end position="194"/>
    </location>
</feature>
<dbReference type="AlphaFoldDB" id="A0A931NJ49"/>
<dbReference type="EMBL" id="JAEDAK010000025">
    <property type="protein sequence ID" value="MBH9579558.1"/>
    <property type="molecule type" value="Genomic_DNA"/>
</dbReference>
<reference evidence="3" key="1">
    <citation type="submission" date="2020-12" db="EMBL/GenBank/DDBJ databases">
        <title>The genome sequence of Inhella sp. 1Y17.</title>
        <authorList>
            <person name="Liu Y."/>
        </authorList>
    </citation>
    <scope>NUCLEOTIDE SEQUENCE</scope>
    <source>
        <strain evidence="3">1Y17</strain>
    </source>
</reference>
<dbReference type="InterPro" id="IPR018677">
    <property type="entry name" value="DUF2157"/>
</dbReference>
<feature type="transmembrane region" description="Helical" evidence="1">
    <location>
        <begin position="235"/>
        <end position="252"/>
    </location>
</feature>
<evidence type="ECO:0000256" key="1">
    <source>
        <dbReference type="SAM" id="Phobius"/>
    </source>
</evidence>
<evidence type="ECO:0000313" key="3">
    <source>
        <dbReference type="EMBL" id="MBH9579558.1"/>
    </source>
</evidence>
<keyword evidence="4" id="KW-1185">Reference proteome</keyword>
<proteinExistence type="predicted"/>
<organism evidence="3 4">
    <name type="scientific">Inhella proteolytica</name>
    <dbReference type="NCBI Taxonomy" id="2795029"/>
    <lineage>
        <taxon>Bacteria</taxon>
        <taxon>Pseudomonadati</taxon>
        <taxon>Pseudomonadota</taxon>
        <taxon>Betaproteobacteria</taxon>
        <taxon>Burkholderiales</taxon>
        <taxon>Sphaerotilaceae</taxon>
        <taxon>Inhella</taxon>
    </lineage>
</organism>